<sequence>MDDSERVKYFHPKITQIRGHKFQSGKGFSNISQSNKGKPKTLVCLFPDGLIRYKIYIKRNAINYFIGGSNKRKLLPTISRDGEVAINNSDFSREEPKEVTSSIILSGENCVGEGRRTKIYRSIPL</sequence>
<name>A0AAV4TDD3_CAEEX</name>
<accession>A0AAV4TDD3</accession>
<dbReference type="AlphaFoldDB" id="A0AAV4TDD3"/>
<comment type="caution">
    <text evidence="1">The sequence shown here is derived from an EMBL/GenBank/DDBJ whole genome shotgun (WGS) entry which is preliminary data.</text>
</comment>
<reference evidence="1 2" key="1">
    <citation type="submission" date="2021-06" db="EMBL/GenBank/DDBJ databases">
        <title>Caerostris extrusa draft genome.</title>
        <authorList>
            <person name="Kono N."/>
            <person name="Arakawa K."/>
        </authorList>
    </citation>
    <scope>NUCLEOTIDE SEQUENCE [LARGE SCALE GENOMIC DNA]</scope>
</reference>
<proteinExistence type="predicted"/>
<organism evidence="1 2">
    <name type="scientific">Caerostris extrusa</name>
    <name type="common">Bark spider</name>
    <name type="synonym">Caerostris bankana</name>
    <dbReference type="NCBI Taxonomy" id="172846"/>
    <lineage>
        <taxon>Eukaryota</taxon>
        <taxon>Metazoa</taxon>
        <taxon>Ecdysozoa</taxon>
        <taxon>Arthropoda</taxon>
        <taxon>Chelicerata</taxon>
        <taxon>Arachnida</taxon>
        <taxon>Araneae</taxon>
        <taxon>Araneomorphae</taxon>
        <taxon>Entelegynae</taxon>
        <taxon>Araneoidea</taxon>
        <taxon>Araneidae</taxon>
        <taxon>Caerostris</taxon>
    </lineage>
</organism>
<keyword evidence="2" id="KW-1185">Reference proteome</keyword>
<dbReference type="Proteomes" id="UP001054945">
    <property type="component" value="Unassembled WGS sequence"/>
</dbReference>
<evidence type="ECO:0000313" key="1">
    <source>
        <dbReference type="EMBL" id="GIY42867.1"/>
    </source>
</evidence>
<protein>
    <submittedName>
        <fullName evidence="1">Uncharacterized protein</fullName>
    </submittedName>
</protein>
<dbReference type="EMBL" id="BPLR01010904">
    <property type="protein sequence ID" value="GIY42867.1"/>
    <property type="molecule type" value="Genomic_DNA"/>
</dbReference>
<gene>
    <name evidence="1" type="ORF">CEXT_567421</name>
</gene>
<evidence type="ECO:0000313" key="2">
    <source>
        <dbReference type="Proteomes" id="UP001054945"/>
    </source>
</evidence>